<keyword evidence="3" id="KW-0812">Transmembrane</keyword>
<sequence>MRSSFLFLAVLLECRSPAQSFQRSISLNAVRSRIEQTGALFANEKEDYLPEISFGAEVVPDGQRPVNEYQDMVNAPLFGWGSNEVGVRGLLVRLSILYAVVFAVVGFPIAGATFTQDGYLLQKIAASNVGTLGLIVVVLVRLYSGWGYVGARLQSKVIEYEETGWYDGNVEPKTEPEIKRDNFLYQSDVKPACDRLKLLTLTSAGLWVASCISLNAALNVKPLFDEYDPSVLQRVRFDEDFAKEAARASGGKPTYCNSRYYSAVAGGKGC</sequence>
<gene>
    <name evidence="5" type="ORF">CYCCA115_LOCUS5534</name>
</gene>
<keyword evidence="6" id="KW-1185">Reference proteome</keyword>
<evidence type="ECO:0000256" key="3">
    <source>
        <dbReference type="SAM" id="Phobius"/>
    </source>
</evidence>
<keyword evidence="3" id="KW-1133">Transmembrane helix</keyword>
<dbReference type="Proteomes" id="UP001295423">
    <property type="component" value="Unassembled WGS sequence"/>
</dbReference>
<feature type="signal peptide" evidence="4">
    <location>
        <begin position="1"/>
        <end position="20"/>
    </location>
</feature>
<dbReference type="InterPro" id="IPR009631">
    <property type="entry name" value="CGLD27-like"/>
</dbReference>
<feature type="transmembrane region" description="Helical" evidence="3">
    <location>
        <begin position="124"/>
        <end position="143"/>
    </location>
</feature>
<dbReference type="PANTHER" id="PTHR34214">
    <property type="match status" value="1"/>
</dbReference>
<reference evidence="5" key="1">
    <citation type="submission" date="2023-08" db="EMBL/GenBank/DDBJ databases">
        <authorList>
            <person name="Audoor S."/>
            <person name="Bilcke G."/>
        </authorList>
    </citation>
    <scope>NUCLEOTIDE SEQUENCE</scope>
</reference>
<feature type="chain" id="PRO_5041996717" description="PSI-F" evidence="4">
    <location>
        <begin position="21"/>
        <end position="270"/>
    </location>
</feature>
<evidence type="ECO:0000313" key="5">
    <source>
        <dbReference type="EMBL" id="CAJ1937155.1"/>
    </source>
</evidence>
<comment type="subcellular location">
    <subcellularLocation>
        <location evidence="1">Plastid</location>
    </subcellularLocation>
</comment>
<dbReference type="GO" id="GO:0009536">
    <property type="term" value="C:plastid"/>
    <property type="evidence" value="ECO:0007669"/>
    <property type="project" value="UniProtKB-SubCell"/>
</dbReference>
<dbReference type="Pfam" id="PF06799">
    <property type="entry name" value="CGLD27-like"/>
    <property type="match status" value="1"/>
</dbReference>
<accession>A0AAD2CKH4</accession>
<evidence type="ECO:0008006" key="7">
    <source>
        <dbReference type="Google" id="ProtNLM"/>
    </source>
</evidence>
<dbReference type="EMBL" id="CAKOGP040000613">
    <property type="protein sequence ID" value="CAJ1937155.1"/>
    <property type="molecule type" value="Genomic_DNA"/>
</dbReference>
<keyword evidence="4" id="KW-0732">Signal</keyword>
<evidence type="ECO:0000256" key="2">
    <source>
        <dbReference type="ARBA" id="ARBA00022640"/>
    </source>
</evidence>
<protein>
    <recommendedName>
        <fullName evidence="7">PSI-F</fullName>
    </recommendedName>
</protein>
<comment type="caution">
    <text evidence="5">The sequence shown here is derived from an EMBL/GenBank/DDBJ whole genome shotgun (WGS) entry which is preliminary data.</text>
</comment>
<keyword evidence="2" id="KW-0934">Plastid</keyword>
<name>A0AAD2CKH4_9STRA</name>
<feature type="transmembrane region" description="Helical" evidence="3">
    <location>
        <begin position="90"/>
        <end position="112"/>
    </location>
</feature>
<dbReference type="PANTHER" id="PTHR34214:SF3">
    <property type="entry name" value="PROTEIN CONSERVED IN THE GREEN LINEAGE AND DIATOMS 27, CHLOROPLASTIC"/>
    <property type="match status" value="1"/>
</dbReference>
<evidence type="ECO:0000256" key="1">
    <source>
        <dbReference type="ARBA" id="ARBA00004474"/>
    </source>
</evidence>
<organism evidence="5 6">
    <name type="scientific">Cylindrotheca closterium</name>
    <dbReference type="NCBI Taxonomy" id="2856"/>
    <lineage>
        <taxon>Eukaryota</taxon>
        <taxon>Sar</taxon>
        <taxon>Stramenopiles</taxon>
        <taxon>Ochrophyta</taxon>
        <taxon>Bacillariophyta</taxon>
        <taxon>Bacillariophyceae</taxon>
        <taxon>Bacillariophycidae</taxon>
        <taxon>Bacillariales</taxon>
        <taxon>Bacillariaceae</taxon>
        <taxon>Cylindrotheca</taxon>
    </lineage>
</organism>
<evidence type="ECO:0000313" key="6">
    <source>
        <dbReference type="Proteomes" id="UP001295423"/>
    </source>
</evidence>
<proteinExistence type="predicted"/>
<dbReference type="AlphaFoldDB" id="A0AAD2CKH4"/>
<keyword evidence="3" id="KW-0472">Membrane</keyword>
<evidence type="ECO:0000256" key="4">
    <source>
        <dbReference type="SAM" id="SignalP"/>
    </source>
</evidence>